<sequence length="141" mass="16838">MIECIYFLKEYILALVIQNNYKMNHTEAIQEIIKVAPEFEEEFKEIYKTKNSYMVINVFTKQIQKLIQRKDKIILITCLNKMNEIYRKGDQTLKNAVESIFIYSLDRLTFSCDRVYKNLIFEKIPSGLQKAYLRQVYKSGL</sequence>
<dbReference type="Proteomes" id="UP000295313">
    <property type="component" value="Unassembled WGS sequence"/>
</dbReference>
<dbReference type="AlphaFoldDB" id="A0A4R8I9D4"/>
<evidence type="ECO:0000313" key="3">
    <source>
        <dbReference type="Proteomes" id="UP000295313"/>
    </source>
</evidence>
<name>A0A4R8I9D4_9FLAO</name>
<evidence type="ECO:0000313" key="2">
    <source>
        <dbReference type="EMBL" id="TDX86637.1"/>
    </source>
</evidence>
<reference evidence="2 3" key="1">
    <citation type="submission" date="2019-03" db="EMBL/GenBank/DDBJ databases">
        <title>Genomic Encyclopedia of Type Strains, Phase III (KMG-III): the genomes of soil and plant-associated and newly described type strains.</title>
        <authorList>
            <person name="Whitman W."/>
        </authorList>
    </citation>
    <scope>NUCLEOTIDE SEQUENCE [LARGE SCALE GENOMIC DNA]</scope>
    <source>
        <strain evidence="2 3">CGMCC 1.12802</strain>
    </source>
</reference>
<keyword evidence="3" id="KW-1185">Reference proteome</keyword>
<organism evidence="2 3">
    <name type="scientific">Epilithonimonas xixisoli</name>
    <dbReference type="NCBI Taxonomy" id="1476462"/>
    <lineage>
        <taxon>Bacteria</taxon>
        <taxon>Pseudomonadati</taxon>
        <taxon>Bacteroidota</taxon>
        <taxon>Flavobacteriia</taxon>
        <taxon>Flavobacteriales</taxon>
        <taxon>Weeksellaceae</taxon>
        <taxon>Chryseobacterium group</taxon>
        <taxon>Epilithonimonas</taxon>
    </lineage>
</organism>
<protein>
    <recommendedName>
        <fullName evidence="1">DUF7674 domain-containing protein</fullName>
    </recommendedName>
</protein>
<feature type="domain" description="DUF7674" evidence="1">
    <location>
        <begin position="29"/>
        <end position="137"/>
    </location>
</feature>
<comment type="caution">
    <text evidence="2">The sequence shown here is derived from an EMBL/GenBank/DDBJ whole genome shotgun (WGS) entry which is preliminary data.</text>
</comment>
<dbReference type="Pfam" id="PF24722">
    <property type="entry name" value="DUF7674"/>
    <property type="match status" value="1"/>
</dbReference>
<gene>
    <name evidence="2" type="ORF">B0I22_0776</name>
</gene>
<accession>A0A4R8I9D4</accession>
<dbReference type="InterPro" id="IPR056091">
    <property type="entry name" value="DUF7674"/>
</dbReference>
<dbReference type="EMBL" id="SOEO01000001">
    <property type="protein sequence ID" value="TDX86637.1"/>
    <property type="molecule type" value="Genomic_DNA"/>
</dbReference>
<proteinExistence type="predicted"/>
<evidence type="ECO:0000259" key="1">
    <source>
        <dbReference type="Pfam" id="PF24722"/>
    </source>
</evidence>